<keyword evidence="5" id="KW-0547">Nucleotide-binding</keyword>
<reference evidence="11" key="2">
    <citation type="submission" date="2023-01" db="EMBL/GenBank/DDBJ databases">
        <authorList>
            <person name="Sun Q."/>
            <person name="Evtushenko L."/>
        </authorList>
    </citation>
    <scope>NUCLEOTIDE SEQUENCE</scope>
    <source>
        <strain evidence="11">VKM Ac-2007</strain>
    </source>
</reference>
<evidence type="ECO:0000256" key="9">
    <source>
        <dbReference type="SAM" id="Phobius"/>
    </source>
</evidence>
<keyword evidence="9" id="KW-0812">Transmembrane</keyword>
<dbReference type="Gene3D" id="1.20.5.1930">
    <property type="match status" value="1"/>
</dbReference>
<sequence length="362" mass="38264">MADSLLAAFVWAFQAMLIFSTDTLTPPLPVMVALDTVASAALLWRRDRPFTVLAVTTACHLVTVVTGQNTWVSLAATCALYSVGRYGATRRAWIVALAFDFVMSAAAQLLHLTGGERPAVTGTVGALVFVGLGQLLRFRRELAERARAELAEAAVRAERRRIARELHDVVAHHITTMNVLVGAARTTMSQHPEQARETLLTAERTGREAMAEMRQLLHVLRADDGSAAASAGYGAAALPALVARVRGAGLPVELVVAGDPVEVGPVVDHTLYRVVQEALTNVGKHADGARASVRIVYEPGAVEVEVLDDGPGADVAEGGFGLDGMAERVTACGGLLRAGPRPEGGFEVRARIPLTAAEGRTT</sequence>
<dbReference type="InterPro" id="IPR050482">
    <property type="entry name" value="Sensor_HK_TwoCompSys"/>
</dbReference>
<evidence type="ECO:0000313" key="12">
    <source>
        <dbReference type="Proteomes" id="UP001143474"/>
    </source>
</evidence>
<gene>
    <name evidence="11" type="ORF">GCM10017600_54860</name>
</gene>
<dbReference type="Proteomes" id="UP001143474">
    <property type="component" value="Unassembled WGS sequence"/>
</dbReference>
<proteinExistence type="predicted"/>
<evidence type="ECO:0000256" key="2">
    <source>
        <dbReference type="ARBA" id="ARBA00012438"/>
    </source>
</evidence>
<evidence type="ECO:0000256" key="4">
    <source>
        <dbReference type="ARBA" id="ARBA00022679"/>
    </source>
</evidence>
<keyword evidence="4" id="KW-0808">Transferase</keyword>
<keyword evidence="12" id="KW-1185">Reference proteome</keyword>
<dbReference type="InterPro" id="IPR011712">
    <property type="entry name" value="Sig_transdc_His_kin_sub3_dim/P"/>
</dbReference>
<comment type="caution">
    <text evidence="11">The sequence shown here is derived from an EMBL/GenBank/DDBJ whole genome shotgun (WGS) entry which is preliminary data.</text>
</comment>
<comment type="catalytic activity">
    <reaction evidence="1">
        <text>ATP + protein L-histidine = ADP + protein N-phospho-L-histidine.</text>
        <dbReference type="EC" id="2.7.13.3"/>
    </reaction>
</comment>
<dbReference type="GO" id="GO:0005524">
    <property type="term" value="F:ATP binding"/>
    <property type="evidence" value="ECO:0007669"/>
    <property type="project" value="UniProtKB-KW"/>
</dbReference>
<dbReference type="Pfam" id="PF02518">
    <property type="entry name" value="HATPase_c"/>
    <property type="match status" value="1"/>
</dbReference>
<evidence type="ECO:0000256" key="5">
    <source>
        <dbReference type="ARBA" id="ARBA00022741"/>
    </source>
</evidence>
<dbReference type="PANTHER" id="PTHR24421">
    <property type="entry name" value="NITRATE/NITRITE SENSOR PROTEIN NARX-RELATED"/>
    <property type="match status" value="1"/>
</dbReference>
<keyword evidence="7" id="KW-0067">ATP-binding</keyword>
<dbReference type="InterPro" id="IPR003594">
    <property type="entry name" value="HATPase_dom"/>
</dbReference>
<dbReference type="GO" id="GO:0046983">
    <property type="term" value="F:protein dimerization activity"/>
    <property type="evidence" value="ECO:0007669"/>
    <property type="project" value="InterPro"/>
</dbReference>
<evidence type="ECO:0000256" key="8">
    <source>
        <dbReference type="ARBA" id="ARBA00023012"/>
    </source>
</evidence>
<organism evidence="11 12">
    <name type="scientific">Streptosporangium carneum</name>
    <dbReference type="NCBI Taxonomy" id="47481"/>
    <lineage>
        <taxon>Bacteria</taxon>
        <taxon>Bacillati</taxon>
        <taxon>Actinomycetota</taxon>
        <taxon>Actinomycetes</taxon>
        <taxon>Streptosporangiales</taxon>
        <taxon>Streptosporangiaceae</taxon>
        <taxon>Streptosporangium</taxon>
    </lineage>
</organism>
<feature type="transmembrane region" description="Helical" evidence="9">
    <location>
        <begin position="93"/>
        <end position="113"/>
    </location>
</feature>
<keyword evidence="9" id="KW-1133">Transmembrane helix</keyword>
<dbReference type="EMBL" id="BSEV01000014">
    <property type="protein sequence ID" value="GLK12078.1"/>
    <property type="molecule type" value="Genomic_DNA"/>
</dbReference>
<protein>
    <recommendedName>
        <fullName evidence="2">histidine kinase</fullName>
        <ecNumber evidence="2">2.7.13.3</ecNumber>
    </recommendedName>
</protein>
<evidence type="ECO:0000256" key="6">
    <source>
        <dbReference type="ARBA" id="ARBA00022777"/>
    </source>
</evidence>
<dbReference type="Pfam" id="PF07730">
    <property type="entry name" value="HisKA_3"/>
    <property type="match status" value="1"/>
</dbReference>
<keyword evidence="6" id="KW-0418">Kinase</keyword>
<name>A0A9W6I5I7_9ACTN</name>
<dbReference type="GO" id="GO:0000155">
    <property type="term" value="F:phosphorelay sensor kinase activity"/>
    <property type="evidence" value="ECO:0007669"/>
    <property type="project" value="InterPro"/>
</dbReference>
<evidence type="ECO:0000256" key="3">
    <source>
        <dbReference type="ARBA" id="ARBA00022553"/>
    </source>
</evidence>
<dbReference type="InterPro" id="IPR055558">
    <property type="entry name" value="DUF7134"/>
</dbReference>
<dbReference type="Gene3D" id="3.30.565.10">
    <property type="entry name" value="Histidine kinase-like ATPase, C-terminal domain"/>
    <property type="match status" value="1"/>
</dbReference>
<dbReference type="CDD" id="cd16917">
    <property type="entry name" value="HATPase_UhpB-NarQ-NarX-like"/>
    <property type="match status" value="1"/>
</dbReference>
<dbReference type="SUPFAM" id="SSF55874">
    <property type="entry name" value="ATPase domain of HSP90 chaperone/DNA topoisomerase II/histidine kinase"/>
    <property type="match status" value="1"/>
</dbReference>
<feature type="transmembrane region" description="Helical" evidence="9">
    <location>
        <begin position="119"/>
        <end position="138"/>
    </location>
</feature>
<keyword evidence="3" id="KW-0597">Phosphoprotein</keyword>
<evidence type="ECO:0000256" key="7">
    <source>
        <dbReference type="ARBA" id="ARBA00022840"/>
    </source>
</evidence>
<evidence type="ECO:0000259" key="10">
    <source>
        <dbReference type="SMART" id="SM00387"/>
    </source>
</evidence>
<evidence type="ECO:0000256" key="1">
    <source>
        <dbReference type="ARBA" id="ARBA00000085"/>
    </source>
</evidence>
<evidence type="ECO:0000313" key="11">
    <source>
        <dbReference type="EMBL" id="GLK12078.1"/>
    </source>
</evidence>
<dbReference type="AlphaFoldDB" id="A0A9W6I5I7"/>
<dbReference type="InterPro" id="IPR036890">
    <property type="entry name" value="HATPase_C_sf"/>
</dbReference>
<keyword evidence="9" id="KW-0472">Membrane</keyword>
<reference evidence="11" key="1">
    <citation type="journal article" date="2014" name="Int. J. Syst. Evol. Microbiol.">
        <title>Complete genome sequence of Corynebacterium casei LMG S-19264T (=DSM 44701T), isolated from a smear-ripened cheese.</title>
        <authorList>
            <consortium name="US DOE Joint Genome Institute (JGI-PGF)"/>
            <person name="Walter F."/>
            <person name="Albersmeier A."/>
            <person name="Kalinowski J."/>
            <person name="Ruckert C."/>
        </authorList>
    </citation>
    <scope>NUCLEOTIDE SEQUENCE</scope>
    <source>
        <strain evidence="11">VKM Ac-2007</strain>
    </source>
</reference>
<dbReference type="EC" id="2.7.13.3" evidence="2"/>
<feature type="domain" description="Histidine kinase/HSP90-like ATPase" evidence="10">
    <location>
        <begin position="266"/>
        <end position="356"/>
    </location>
</feature>
<keyword evidence="8" id="KW-0902">Two-component regulatory system</keyword>
<feature type="transmembrane region" description="Helical" evidence="9">
    <location>
        <begin position="52"/>
        <end position="81"/>
    </location>
</feature>
<dbReference type="GO" id="GO:0016020">
    <property type="term" value="C:membrane"/>
    <property type="evidence" value="ECO:0007669"/>
    <property type="project" value="InterPro"/>
</dbReference>
<accession>A0A9W6I5I7</accession>
<dbReference type="Pfam" id="PF23539">
    <property type="entry name" value="DUF7134"/>
    <property type="match status" value="1"/>
</dbReference>
<dbReference type="PANTHER" id="PTHR24421:SF10">
    <property type="entry name" value="NITRATE_NITRITE SENSOR PROTEIN NARQ"/>
    <property type="match status" value="1"/>
</dbReference>
<dbReference type="SMART" id="SM00387">
    <property type="entry name" value="HATPase_c"/>
    <property type="match status" value="1"/>
</dbReference>